<sequence length="93" mass="11201">MPIKITGYYKLPNSLEPQLVDFNEVFHTSFMRKFTRYKSFEKFLNGGKFTIKCQQDFEALPENEMDKHVLQSTKFKSWQEMLDYATDKYILKK</sequence>
<protein>
    <submittedName>
        <fullName evidence="1">Uncharacterized protein</fullName>
    </submittedName>
</protein>
<keyword evidence="2" id="KW-1185">Reference proteome</keyword>
<evidence type="ECO:0000313" key="2">
    <source>
        <dbReference type="Proteomes" id="UP000199662"/>
    </source>
</evidence>
<dbReference type="STRING" id="84035.SAMN05660742_103141"/>
<proteinExistence type="predicted"/>
<organism evidence="1 2">
    <name type="scientific">Propionispira arboris</name>
    <dbReference type="NCBI Taxonomy" id="84035"/>
    <lineage>
        <taxon>Bacteria</taxon>
        <taxon>Bacillati</taxon>
        <taxon>Bacillota</taxon>
        <taxon>Negativicutes</taxon>
        <taxon>Selenomonadales</taxon>
        <taxon>Selenomonadaceae</taxon>
        <taxon>Propionispira</taxon>
    </lineage>
</organism>
<evidence type="ECO:0000313" key="1">
    <source>
        <dbReference type="EMBL" id="SEJ09503.1"/>
    </source>
</evidence>
<dbReference type="Proteomes" id="UP000199662">
    <property type="component" value="Unassembled WGS sequence"/>
</dbReference>
<gene>
    <name evidence="1" type="ORF">SAMN05660742_103141</name>
</gene>
<name>A0A1H6VY12_9FIRM</name>
<dbReference type="EMBL" id="FNZK01000003">
    <property type="protein sequence ID" value="SEJ09503.1"/>
    <property type="molecule type" value="Genomic_DNA"/>
</dbReference>
<reference evidence="1 2" key="1">
    <citation type="submission" date="2016-10" db="EMBL/GenBank/DDBJ databases">
        <authorList>
            <person name="de Groot N.N."/>
        </authorList>
    </citation>
    <scope>NUCLEOTIDE SEQUENCE [LARGE SCALE GENOMIC DNA]</scope>
    <source>
        <strain evidence="1 2">DSM 2179</strain>
    </source>
</reference>
<dbReference type="RefSeq" id="WP_091829485.1">
    <property type="nucleotide sequence ID" value="NZ_FNZK01000003.1"/>
</dbReference>
<accession>A0A1H6VY12</accession>
<dbReference type="AlphaFoldDB" id="A0A1H6VY12"/>